<dbReference type="STRING" id="93759.A0A1R3I7G2"/>
<evidence type="ECO:0000256" key="3">
    <source>
        <dbReference type="SAM" id="MobiDB-lite"/>
    </source>
</evidence>
<dbReference type="Pfam" id="PF00612">
    <property type="entry name" value="IQ"/>
    <property type="match status" value="1"/>
</dbReference>
<dbReference type="SUPFAM" id="SSF63491">
    <property type="entry name" value="BAG domain"/>
    <property type="match status" value="1"/>
</dbReference>
<dbReference type="PROSITE" id="PS50096">
    <property type="entry name" value="IQ"/>
    <property type="match status" value="1"/>
</dbReference>
<sequence>MDFPFYGNAWNASSRPFYGQSFRKAPVEVQPKVRTPPPPPQVIKPKVVSIPVRFVGSERSRPGSSHPAVKIQKVFRGFLVRKSMEKIKAVREQVNDIGRRVSNKETVDLIRNDSKERLKVNEMLMSLLFKLDSVRGIDSGVRDCRKSVIKKVIALQELVDAIVSGDQSLDSNNADTVAENETADQNQGINSSFDDCNQIHTQNQETVESSKEMVDHQEDEESETDSSANPENIAFEEEESETSQADEEKEENDNNSNKEDKELLRKMMEDNEKMMGLMADLVDKNEKQTLLLSHLCQRVERLEKAFFCETLRRNKRRNAADCVQKCGKR</sequence>
<dbReference type="GO" id="GO:0009506">
    <property type="term" value="C:plasmodesma"/>
    <property type="evidence" value="ECO:0007669"/>
    <property type="project" value="TreeGrafter"/>
</dbReference>
<keyword evidence="2" id="KW-0143">Chaperone</keyword>
<dbReference type="EMBL" id="AWUE01018738">
    <property type="protein sequence ID" value="OMO78533.1"/>
    <property type="molecule type" value="Genomic_DNA"/>
</dbReference>
<dbReference type="Pfam" id="PF02179">
    <property type="entry name" value="BAG"/>
    <property type="match status" value="1"/>
</dbReference>
<dbReference type="GO" id="GO:0006457">
    <property type="term" value="P:protein folding"/>
    <property type="evidence" value="ECO:0007669"/>
    <property type="project" value="TreeGrafter"/>
</dbReference>
<dbReference type="Proteomes" id="UP000187203">
    <property type="component" value="Unassembled WGS sequence"/>
</dbReference>
<dbReference type="Gene3D" id="1.20.58.120">
    <property type="entry name" value="BAG domain"/>
    <property type="match status" value="1"/>
</dbReference>
<dbReference type="GO" id="GO:0005516">
    <property type="term" value="F:calmodulin binding"/>
    <property type="evidence" value="ECO:0007669"/>
    <property type="project" value="UniProtKB-KW"/>
</dbReference>
<keyword evidence="1" id="KW-0112">Calmodulin-binding</keyword>
<proteinExistence type="predicted"/>
<reference evidence="6" key="1">
    <citation type="submission" date="2013-09" db="EMBL/GenBank/DDBJ databases">
        <title>Corchorus olitorius genome sequencing.</title>
        <authorList>
            <person name="Alam M."/>
            <person name="Haque M.S."/>
            <person name="Islam M.S."/>
            <person name="Emdad E.M."/>
            <person name="Islam M.M."/>
            <person name="Ahmed B."/>
            <person name="Halim A."/>
            <person name="Hossen Q.M.M."/>
            <person name="Hossain M.Z."/>
            <person name="Ahmed R."/>
            <person name="Khan M.M."/>
            <person name="Islam R."/>
            <person name="Rashid M.M."/>
            <person name="Khan S.A."/>
            <person name="Rahman M.S."/>
            <person name="Alam M."/>
            <person name="Yahiya A.S."/>
            <person name="Khan M.S."/>
            <person name="Azam M.S."/>
            <person name="Haque T."/>
            <person name="Lashkar M.Z.H."/>
            <person name="Akhand A.I."/>
            <person name="Morshed G."/>
            <person name="Roy S."/>
            <person name="Uddin K.S."/>
            <person name="Rabeya T."/>
            <person name="Hossain A.S."/>
            <person name="Chowdhury A."/>
            <person name="Snigdha A.R."/>
            <person name="Mortoza M.S."/>
            <person name="Matin S.A."/>
            <person name="Hoque S.M.E."/>
            <person name="Islam M.K."/>
            <person name="Roy D.K."/>
            <person name="Haider R."/>
            <person name="Moosa M.M."/>
            <person name="Elias S.M."/>
            <person name="Hasan A.M."/>
            <person name="Jahan S."/>
            <person name="Shafiuddin M."/>
            <person name="Mahmood N."/>
            <person name="Shommy N.S."/>
        </authorList>
    </citation>
    <scope>NUCLEOTIDE SEQUENCE [LARGE SCALE GENOMIC DNA]</scope>
    <source>
        <strain evidence="6">cv. O-4</strain>
    </source>
</reference>
<protein>
    <submittedName>
        <fullName evidence="5">IQ motif, EF-hand binding site</fullName>
    </submittedName>
</protein>
<dbReference type="GO" id="GO:0051087">
    <property type="term" value="F:protein-folding chaperone binding"/>
    <property type="evidence" value="ECO:0007669"/>
    <property type="project" value="InterPro"/>
</dbReference>
<feature type="compositionally biased region" description="Acidic residues" evidence="3">
    <location>
        <begin position="234"/>
        <end position="253"/>
    </location>
</feature>
<organism evidence="5 6">
    <name type="scientific">Corchorus olitorius</name>
    <dbReference type="NCBI Taxonomy" id="93759"/>
    <lineage>
        <taxon>Eukaryota</taxon>
        <taxon>Viridiplantae</taxon>
        <taxon>Streptophyta</taxon>
        <taxon>Embryophyta</taxon>
        <taxon>Tracheophyta</taxon>
        <taxon>Spermatophyta</taxon>
        <taxon>Magnoliopsida</taxon>
        <taxon>eudicotyledons</taxon>
        <taxon>Gunneridae</taxon>
        <taxon>Pentapetalae</taxon>
        <taxon>rosids</taxon>
        <taxon>malvids</taxon>
        <taxon>Malvales</taxon>
        <taxon>Malvaceae</taxon>
        <taxon>Grewioideae</taxon>
        <taxon>Apeibeae</taxon>
        <taxon>Corchorus</taxon>
    </lineage>
</organism>
<dbReference type="PROSITE" id="PS51035">
    <property type="entry name" value="BAG"/>
    <property type="match status" value="1"/>
</dbReference>
<comment type="caution">
    <text evidence="5">The sequence shown here is derived from an EMBL/GenBank/DDBJ whole genome shotgun (WGS) entry which is preliminary data.</text>
</comment>
<dbReference type="SMART" id="SM00264">
    <property type="entry name" value="BAG"/>
    <property type="match status" value="1"/>
</dbReference>
<evidence type="ECO:0000313" key="6">
    <source>
        <dbReference type="Proteomes" id="UP000187203"/>
    </source>
</evidence>
<dbReference type="InterPro" id="IPR036533">
    <property type="entry name" value="BAG_dom_sf"/>
</dbReference>
<keyword evidence="6" id="KW-1185">Reference proteome</keyword>
<accession>A0A1R3I7G2</accession>
<dbReference type="AlphaFoldDB" id="A0A1R3I7G2"/>
<evidence type="ECO:0000256" key="2">
    <source>
        <dbReference type="ARBA" id="ARBA00023186"/>
    </source>
</evidence>
<dbReference type="OrthoDB" id="1923217at2759"/>
<feature type="domain" description="BAG" evidence="4">
    <location>
        <begin position="86"/>
        <end position="163"/>
    </location>
</feature>
<dbReference type="FunFam" id="1.20.58.120:FF:000010">
    <property type="entry name" value="BAG family molecular chaperone regulator 6"/>
    <property type="match status" value="1"/>
</dbReference>
<dbReference type="InterPro" id="IPR040400">
    <property type="entry name" value="BAG5/6/7/8"/>
</dbReference>
<dbReference type="InterPro" id="IPR003103">
    <property type="entry name" value="BAG_domain"/>
</dbReference>
<evidence type="ECO:0000259" key="4">
    <source>
        <dbReference type="PROSITE" id="PS51035"/>
    </source>
</evidence>
<dbReference type="PANTHER" id="PTHR33322:SF4">
    <property type="entry name" value="BAG DOMAIN CONTAINING PROTEIN, EXPRESSED"/>
    <property type="match status" value="1"/>
</dbReference>
<evidence type="ECO:0000256" key="1">
    <source>
        <dbReference type="ARBA" id="ARBA00022860"/>
    </source>
</evidence>
<dbReference type="InterPro" id="IPR000048">
    <property type="entry name" value="IQ_motif_EF-hand-BS"/>
</dbReference>
<gene>
    <name evidence="5" type="ORF">COLO4_24722</name>
</gene>
<name>A0A1R3I7G2_9ROSI</name>
<feature type="region of interest" description="Disordered" evidence="3">
    <location>
        <begin position="203"/>
        <end position="261"/>
    </location>
</feature>
<dbReference type="PANTHER" id="PTHR33322">
    <property type="entry name" value="BAG DOMAIN CONTAINING PROTEIN, EXPRESSED"/>
    <property type="match status" value="1"/>
</dbReference>
<evidence type="ECO:0000313" key="5">
    <source>
        <dbReference type="EMBL" id="OMO78533.1"/>
    </source>
</evidence>